<dbReference type="GO" id="GO:0032259">
    <property type="term" value="P:methylation"/>
    <property type="evidence" value="ECO:0007669"/>
    <property type="project" value="UniProtKB-KW"/>
</dbReference>
<dbReference type="InterPro" id="IPR041698">
    <property type="entry name" value="Methyltransf_25"/>
</dbReference>
<dbReference type="Pfam" id="PF13649">
    <property type="entry name" value="Methyltransf_25"/>
    <property type="match status" value="1"/>
</dbReference>
<dbReference type="RefSeq" id="WP_210223875.1">
    <property type="nucleotide sequence ID" value="NZ_CP072801.1"/>
</dbReference>
<dbReference type="Gene3D" id="3.40.250.10">
    <property type="entry name" value="Rhodanese-like domain"/>
    <property type="match status" value="1"/>
</dbReference>
<dbReference type="InterPro" id="IPR036873">
    <property type="entry name" value="Rhodanese-like_dom_sf"/>
</dbReference>
<sequence>MPTKILPIVDCRHLTAFCEGHHQNACSLPAAELPERMHELPKTSEPIILYGDTVTLLEASAFLQGKGYQVVQQIEWTPSVQAALQATGELARGAHSQRLWQPAPLIARFVAELAPAHGITPGTGLDIGCGAGRDMVYLAMHGWQMCGIDYIPAALQRAQNLAVRHQISIQTECLNLETGSDPFSAYASGQFELINVARYLHRPLFPWMKRLLKPGGVLIYQTFMQGSEQFGSPRNPNFLLKPGELAQVFTGAEILLDAVETLDDGRPVSAFIARL</sequence>
<reference evidence="2 3" key="1">
    <citation type="submission" date="2021-04" db="EMBL/GenBank/DDBJ databases">
        <title>Genomics, taxonomy and metabolism of representatives of sulfur bacteria of the genus Thiothrix: Thiothrix fructosivorans QT, Thiothrix unzii A1T and three new species, Thiothrix subterranea sp. nov., Thiothrix litoralis sp. nov. and 'Candidatus Thiothrix anitrata' sp. nov.</title>
        <authorList>
            <person name="Ravin N.V."/>
            <person name="Smolyakov D."/>
            <person name="Rudenko T.S."/>
            <person name="Mardanov A.V."/>
            <person name="Beletsky A.V."/>
            <person name="Markov N.D."/>
            <person name="Fomenkov A.I."/>
            <person name="Roberts R.J."/>
            <person name="Karnachuk O.V."/>
            <person name="Novikov A."/>
            <person name="Grabovich M.Y."/>
        </authorList>
    </citation>
    <scope>NUCLEOTIDE SEQUENCE [LARGE SCALE GENOMIC DNA]</scope>
    <source>
        <strain evidence="2 3">AS</strain>
    </source>
</reference>
<accession>A0ABX7WUY9</accession>
<dbReference type="SUPFAM" id="SSF53335">
    <property type="entry name" value="S-adenosyl-L-methionine-dependent methyltransferases"/>
    <property type="match status" value="1"/>
</dbReference>
<dbReference type="CDD" id="cd00158">
    <property type="entry name" value="RHOD"/>
    <property type="match status" value="1"/>
</dbReference>
<evidence type="ECO:0000259" key="1">
    <source>
        <dbReference type="Pfam" id="PF13649"/>
    </source>
</evidence>
<dbReference type="CDD" id="cd02440">
    <property type="entry name" value="AdoMet_MTases"/>
    <property type="match status" value="1"/>
</dbReference>
<proteinExistence type="predicted"/>
<name>A0ABX7WUY9_9GAMM</name>
<gene>
    <name evidence="2" type="ORF">J9253_06755</name>
</gene>
<evidence type="ECO:0000313" key="3">
    <source>
        <dbReference type="Proteomes" id="UP000672039"/>
    </source>
</evidence>
<organism evidence="2 3">
    <name type="scientific">Thiothrix litoralis</name>
    <dbReference type="NCBI Taxonomy" id="2891210"/>
    <lineage>
        <taxon>Bacteria</taxon>
        <taxon>Pseudomonadati</taxon>
        <taxon>Pseudomonadota</taxon>
        <taxon>Gammaproteobacteria</taxon>
        <taxon>Thiotrichales</taxon>
        <taxon>Thiotrichaceae</taxon>
        <taxon>Thiothrix</taxon>
    </lineage>
</organism>
<keyword evidence="2" id="KW-0489">Methyltransferase</keyword>
<dbReference type="SUPFAM" id="SSF52821">
    <property type="entry name" value="Rhodanese/Cell cycle control phosphatase"/>
    <property type="match status" value="1"/>
</dbReference>
<dbReference type="EMBL" id="CP072801">
    <property type="protein sequence ID" value="QTR47621.1"/>
    <property type="molecule type" value="Genomic_DNA"/>
</dbReference>
<evidence type="ECO:0000313" key="2">
    <source>
        <dbReference type="EMBL" id="QTR47621.1"/>
    </source>
</evidence>
<feature type="domain" description="Methyltransferase" evidence="1">
    <location>
        <begin position="125"/>
        <end position="216"/>
    </location>
</feature>
<keyword evidence="3" id="KW-1185">Reference proteome</keyword>
<protein>
    <submittedName>
        <fullName evidence="2">Methyltransferase domain-containing protein</fullName>
    </submittedName>
</protein>
<keyword evidence="2" id="KW-0808">Transferase</keyword>
<dbReference type="InterPro" id="IPR029063">
    <property type="entry name" value="SAM-dependent_MTases_sf"/>
</dbReference>
<dbReference type="Proteomes" id="UP000672039">
    <property type="component" value="Chromosome"/>
</dbReference>
<dbReference type="Gene3D" id="3.40.50.150">
    <property type="entry name" value="Vaccinia Virus protein VP39"/>
    <property type="match status" value="1"/>
</dbReference>
<dbReference type="GO" id="GO:0008168">
    <property type="term" value="F:methyltransferase activity"/>
    <property type="evidence" value="ECO:0007669"/>
    <property type="project" value="UniProtKB-KW"/>
</dbReference>